<keyword evidence="3" id="KW-0413">Isomerase</keyword>
<keyword evidence="1" id="KW-1133">Transmembrane helix</keyword>
<dbReference type="AlphaFoldDB" id="A0AAV8EZJ9"/>
<accession>A0AAV8EZJ9</accession>
<dbReference type="PANTHER" id="PTHR33591">
    <property type="entry name" value="BETA-CAROTENE ISOMERASE D27"/>
    <property type="match status" value="1"/>
</dbReference>
<protein>
    <submittedName>
        <fullName evidence="3">Beta-carotene isomerase D27</fullName>
    </submittedName>
</protein>
<dbReference type="InterPro" id="IPR038938">
    <property type="entry name" value="D27-like"/>
</dbReference>
<dbReference type="Proteomes" id="UP001140206">
    <property type="component" value="Chromosome 2"/>
</dbReference>
<feature type="domain" description="Beta-carotene isomerase D27-like C-terminal" evidence="2">
    <location>
        <begin position="244"/>
        <end position="326"/>
    </location>
</feature>
<name>A0AAV8EZJ9_9POAL</name>
<evidence type="ECO:0000259" key="2">
    <source>
        <dbReference type="Pfam" id="PF13225"/>
    </source>
</evidence>
<proteinExistence type="predicted"/>
<gene>
    <name evidence="3" type="ORF">LUZ62_035139</name>
</gene>
<keyword evidence="4" id="KW-1185">Reference proteome</keyword>
<organism evidence="3 4">
    <name type="scientific">Rhynchospora pubera</name>
    <dbReference type="NCBI Taxonomy" id="906938"/>
    <lineage>
        <taxon>Eukaryota</taxon>
        <taxon>Viridiplantae</taxon>
        <taxon>Streptophyta</taxon>
        <taxon>Embryophyta</taxon>
        <taxon>Tracheophyta</taxon>
        <taxon>Spermatophyta</taxon>
        <taxon>Magnoliopsida</taxon>
        <taxon>Liliopsida</taxon>
        <taxon>Poales</taxon>
        <taxon>Cyperaceae</taxon>
        <taxon>Cyperoideae</taxon>
        <taxon>Rhynchosporeae</taxon>
        <taxon>Rhynchospora</taxon>
    </lineage>
</organism>
<dbReference type="PANTHER" id="PTHR33591:SF4">
    <property type="entry name" value="OS08G0114100 PROTEIN"/>
    <property type="match status" value="1"/>
</dbReference>
<evidence type="ECO:0000256" key="1">
    <source>
        <dbReference type="SAM" id="Phobius"/>
    </source>
</evidence>
<reference evidence="3" key="1">
    <citation type="submission" date="2022-08" db="EMBL/GenBank/DDBJ databases">
        <authorList>
            <person name="Marques A."/>
        </authorList>
    </citation>
    <scope>NUCLEOTIDE SEQUENCE</scope>
    <source>
        <strain evidence="3">RhyPub2mFocal</strain>
        <tissue evidence="3">Leaves</tissue>
    </source>
</reference>
<keyword evidence="1" id="KW-0812">Transmembrane</keyword>
<comment type="caution">
    <text evidence="3">The sequence shown here is derived from an EMBL/GenBank/DDBJ whole genome shotgun (WGS) entry which is preliminary data.</text>
</comment>
<feature type="transmembrane region" description="Helical" evidence="1">
    <location>
        <begin position="21"/>
        <end position="41"/>
    </location>
</feature>
<evidence type="ECO:0000313" key="4">
    <source>
        <dbReference type="Proteomes" id="UP001140206"/>
    </source>
</evidence>
<dbReference type="EMBL" id="JAMFTS010000002">
    <property type="protein sequence ID" value="KAJ4783893.1"/>
    <property type="molecule type" value="Genomic_DNA"/>
</dbReference>
<dbReference type="GO" id="GO:0016853">
    <property type="term" value="F:isomerase activity"/>
    <property type="evidence" value="ECO:0007669"/>
    <property type="project" value="UniProtKB-KW"/>
</dbReference>
<sequence length="354" mass="40035">MKRSNQAITLVLYIQCDIRESLLNSFSFVFCSLFSFCMVVVPSQTPAISRYTKISPSLSKESNIHSNKNGTLEKKIQLHSKVKISTFVHPKTKNLRMATAKLSCLPTSCIPAKGHRNSSNYRIRIKCVGIADPSGIPAPMGQKTEYKDGWFEKAFMSLFARKMEKFASGGESKKGFWDWDYESFVDVSKRVMIGRNRQQQQEVVREVLLSMLPPGAPAQFRKLFPPTKWAEEFNASLTVPFFHWLVGPSEVIEVEVNGEKQRSGVRITKCRYLENSGCVGMCVNMCKIPTQDFFTNEFGLPLTMNPNFEDMSCEMIYGQVPPPFEEDPASKQSCYATFCSMAKPSSDVCHKLKI</sequence>
<dbReference type="GO" id="GO:0005506">
    <property type="term" value="F:iron ion binding"/>
    <property type="evidence" value="ECO:0007669"/>
    <property type="project" value="InterPro"/>
</dbReference>
<dbReference type="Pfam" id="PF13225">
    <property type="entry name" value="D27-like_C"/>
    <property type="match status" value="1"/>
</dbReference>
<evidence type="ECO:0000313" key="3">
    <source>
        <dbReference type="EMBL" id="KAJ4783893.1"/>
    </source>
</evidence>
<keyword evidence="1" id="KW-0472">Membrane</keyword>
<dbReference type="InterPro" id="IPR025114">
    <property type="entry name" value="D27-like_C"/>
</dbReference>